<dbReference type="PANTHER" id="PTHR43022:SF1">
    <property type="entry name" value="PROTEIN SMF"/>
    <property type="match status" value="1"/>
</dbReference>
<evidence type="ECO:0000259" key="2">
    <source>
        <dbReference type="Pfam" id="PF02481"/>
    </source>
</evidence>
<organism evidence="3 4">
    <name type="scientific">Amycolatopsis ultiminotia</name>
    <dbReference type="NCBI Taxonomy" id="543629"/>
    <lineage>
        <taxon>Bacteria</taxon>
        <taxon>Bacillati</taxon>
        <taxon>Actinomycetota</taxon>
        <taxon>Actinomycetes</taxon>
        <taxon>Pseudonocardiales</taxon>
        <taxon>Pseudonocardiaceae</taxon>
        <taxon>Amycolatopsis</taxon>
    </lineage>
</organism>
<protein>
    <recommendedName>
        <fullName evidence="2">Smf/DprA SLOG domain-containing protein</fullName>
    </recommendedName>
</protein>
<accession>A0ABP6YMR9</accession>
<name>A0ABP6YMR9_9PSEU</name>
<sequence length="278" mass="29042">MIGDGTAPAMHVPPLHRRITWQDTDRVLKRAEARGIRFVIPGDDEWPTDQIADLAALSEVQEGTGGVPLGLWIRGRQQLNKIVRRGVTVSGTTVPSAYGSFAASEISFGLASAGCPVWSSGSVGIDEAGHRGVLASDSGVPVAVLPSGLDVRHPHHRDVWLDMIAERGAVVSQFPPTVLVTRARATVSRWLCCALTTAVVVIETGRRGAQHSLARSASALQRPVFAVPGPIGSAPSAGCHQLIMDGTAKLITTATDILDCLDTGSADAGGEDAGPRSV</sequence>
<comment type="caution">
    <text evidence="3">The sequence shown here is derived from an EMBL/GenBank/DDBJ whole genome shotgun (WGS) entry which is preliminary data.</text>
</comment>
<keyword evidence="4" id="KW-1185">Reference proteome</keyword>
<dbReference type="PANTHER" id="PTHR43022">
    <property type="entry name" value="PROTEIN SMF"/>
    <property type="match status" value="1"/>
</dbReference>
<dbReference type="EMBL" id="BAAAZN010000034">
    <property type="protein sequence ID" value="GAA3586846.1"/>
    <property type="molecule type" value="Genomic_DNA"/>
</dbReference>
<dbReference type="Pfam" id="PF02481">
    <property type="entry name" value="DNA_processg_A"/>
    <property type="match status" value="1"/>
</dbReference>
<evidence type="ECO:0000256" key="1">
    <source>
        <dbReference type="ARBA" id="ARBA00006525"/>
    </source>
</evidence>
<dbReference type="Proteomes" id="UP001500689">
    <property type="component" value="Unassembled WGS sequence"/>
</dbReference>
<evidence type="ECO:0000313" key="3">
    <source>
        <dbReference type="EMBL" id="GAA3586846.1"/>
    </source>
</evidence>
<dbReference type="Gene3D" id="3.40.50.450">
    <property type="match status" value="1"/>
</dbReference>
<feature type="domain" description="Smf/DprA SLOG" evidence="2">
    <location>
        <begin position="38"/>
        <end position="261"/>
    </location>
</feature>
<gene>
    <name evidence="3" type="ORF">GCM10022222_84440</name>
</gene>
<evidence type="ECO:0000313" key="4">
    <source>
        <dbReference type="Proteomes" id="UP001500689"/>
    </source>
</evidence>
<dbReference type="InterPro" id="IPR057666">
    <property type="entry name" value="DrpA_SLOG"/>
</dbReference>
<reference evidence="4" key="1">
    <citation type="journal article" date="2019" name="Int. J. Syst. Evol. Microbiol.">
        <title>The Global Catalogue of Microorganisms (GCM) 10K type strain sequencing project: providing services to taxonomists for standard genome sequencing and annotation.</title>
        <authorList>
            <consortium name="The Broad Institute Genomics Platform"/>
            <consortium name="The Broad Institute Genome Sequencing Center for Infectious Disease"/>
            <person name="Wu L."/>
            <person name="Ma J."/>
        </authorList>
    </citation>
    <scope>NUCLEOTIDE SEQUENCE [LARGE SCALE GENOMIC DNA]</scope>
    <source>
        <strain evidence="4">JCM 16898</strain>
    </source>
</reference>
<proteinExistence type="inferred from homology"/>
<dbReference type="InterPro" id="IPR003488">
    <property type="entry name" value="DprA"/>
</dbReference>
<dbReference type="SUPFAM" id="SSF102405">
    <property type="entry name" value="MCP/YpsA-like"/>
    <property type="match status" value="1"/>
</dbReference>
<comment type="similarity">
    <text evidence="1">Belongs to the DprA/Smf family.</text>
</comment>